<accession>A0A1X0R9Y0</accession>
<gene>
    <name evidence="6" type="ORF">BCV72DRAFT_202760</name>
</gene>
<dbReference type="EMBL" id="KV921883">
    <property type="protein sequence ID" value="ORE08849.1"/>
    <property type="molecule type" value="Genomic_DNA"/>
</dbReference>
<dbReference type="VEuPathDB" id="FungiDB:BCV72DRAFT_202760"/>
<dbReference type="GO" id="GO:0005794">
    <property type="term" value="C:Golgi apparatus"/>
    <property type="evidence" value="ECO:0007669"/>
    <property type="project" value="TreeGrafter"/>
</dbReference>
<dbReference type="GO" id="GO:0016020">
    <property type="term" value="C:membrane"/>
    <property type="evidence" value="ECO:0007669"/>
    <property type="project" value="UniProtKB-SubCell"/>
</dbReference>
<evidence type="ECO:0000256" key="5">
    <source>
        <dbReference type="RuleBase" id="RU363107"/>
    </source>
</evidence>
<protein>
    <recommendedName>
        <fullName evidence="5">PRA1 family protein</fullName>
    </recommendedName>
</protein>
<feature type="transmembrane region" description="Helical" evidence="5">
    <location>
        <begin position="77"/>
        <end position="109"/>
    </location>
</feature>
<dbReference type="AlphaFoldDB" id="A0A1X0R9Y0"/>
<proteinExistence type="inferred from homology"/>
<dbReference type="Pfam" id="PF03208">
    <property type="entry name" value="PRA1"/>
    <property type="match status" value="1"/>
</dbReference>
<evidence type="ECO:0000256" key="4">
    <source>
        <dbReference type="ARBA" id="ARBA00023136"/>
    </source>
</evidence>
<evidence type="ECO:0000256" key="1">
    <source>
        <dbReference type="ARBA" id="ARBA00004141"/>
    </source>
</evidence>
<reference evidence="6" key="1">
    <citation type="journal article" date="2016" name="Proc. Natl. Acad. Sci. U.S.A.">
        <title>Lipid metabolic changes in an early divergent fungus govern the establishment of a mutualistic symbiosis with endobacteria.</title>
        <authorList>
            <person name="Lastovetsky O.A."/>
            <person name="Gaspar M.L."/>
            <person name="Mondo S.J."/>
            <person name="LaButti K.M."/>
            <person name="Sandor L."/>
            <person name="Grigoriev I.V."/>
            <person name="Henry S.A."/>
            <person name="Pawlowska T.E."/>
        </authorList>
    </citation>
    <scope>NUCLEOTIDE SEQUENCE [LARGE SCALE GENOMIC DNA]</scope>
    <source>
        <strain evidence="6">ATCC 52814</strain>
    </source>
</reference>
<keyword evidence="4 5" id="KW-0472">Membrane</keyword>
<organism evidence="6">
    <name type="scientific">Rhizopus microsporus var. microsporus</name>
    <dbReference type="NCBI Taxonomy" id="86635"/>
    <lineage>
        <taxon>Eukaryota</taxon>
        <taxon>Fungi</taxon>
        <taxon>Fungi incertae sedis</taxon>
        <taxon>Mucoromycota</taxon>
        <taxon>Mucoromycotina</taxon>
        <taxon>Mucoromycetes</taxon>
        <taxon>Mucorales</taxon>
        <taxon>Mucorineae</taxon>
        <taxon>Rhizopodaceae</taxon>
        <taxon>Rhizopus</taxon>
    </lineage>
</organism>
<dbReference type="PANTHER" id="PTHR19317:SF0">
    <property type="entry name" value="PRENYLATED RAB ACCEPTOR PROTEIN 1"/>
    <property type="match status" value="1"/>
</dbReference>
<keyword evidence="3 5" id="KW-1133">Transmembrane helix</keyword>
<dbReference type="InterPro" id="IPR004895">
    <property type="entry name" value="Prenylated_rab_accept_PRA1"/>
</dbReference>
<evidence type="ECO:0000256" key="2">
    <source>
        <dbReference type="ARBA" id="ARBA00022692"/>
    </source>
</evidence>
<feature type="transmembrane region" description="Helical" evidence="5">
    <location>
        <begin position="129"/>
        <end position="161"/>
    </location>
</feature>
<name>A0A1X0R9Y0_RHIZD</name>
<evidence type="ECO:0000313" key="6">
    <source>
        <dbReference type="EMBL" id="ORE08849.1"/>
    </source>
</evidence>
<comment type="subcellular location">
    <subcellularLocation>
        <location evidence="1 5">Membrane</location>
        <topology evidence="1 5">Multi-pass membrane protein</topology>
    </subcellularLocation>
</comment>
<comment type="similarity">
    <text evidence="5">Belongs to the PRA1 family.</text>
</comment>
<dbReference type="Proteomes" id="UP000242414">
    <property type="component" value="Unassembled WGS sequence"/>
</dbReference>
<keyword evidence="2 5" id="KW-0812">Transmembrane</keyword>
<dbReference type="OrthoDB" id="63113at2759"/>
<sequence>MSTPLLSNETAQTIGAAATSIANDARFSFLQKFREERLSNLRPLGDFFDKNRMSFTTSFHTISQRWNYNLQYFSANYLLIVLALSIYAIITSWWLLFTIGFIAGGFYVISRLDGPVTIGNTVLSPSSLYGFYAGVSIILLLFSGATGAIFWIIGAAAILILGHAAIIEPGLEGEFSADGQV</sequence>
<evidence type="ECO:0000256" key="3">
    <source>
        <dbReference type="ARBA" id="ARBA00022989"/>
    </source>
</evidence>
<dbReference type="PANTHER" id="PTHR19317">
    <property type="entry name" value="PRENYLATED RAB ACCEPTOR 1-RELATED"/>
    <property type="match status" value="1"/>
</dbReference>